<dbReference type="RefSeq" id="WP_042571930.1">
    <property type="nucleotide sequence ID" value="NZ_JAHWXS010000001.1"/>
</dbReference>
<gene>
    <name evidence="2" type="ORF">KW869_01810</name>
</gene>
<sequence>MTAAVKQEAGIGQNALYFDELYEGQEWNSPRRTITEADIVMFAALTGDHNPVHTDEEFAKNTVFGGRILHGPAGFAIATGLESRLGIKEGTAIAFLGMTWDLRGPIKIGDTIHVNQKVGSKRETKKPGVGIVNFQVALVNQRGESVQEGEWKVMMHCKPE</sequence>
<protein>
    <submittedName>
        <fullName evidence="2">MaoC family dehydratase N-terminal domain-containing protein</fullName>
    </submittedName>
</protein>
<reference evidence="2 3" key="1">
    <citation type="journal article" date="2012" name="Plant Soil">
        <title>Screening of plant growth-promoting traits in arsenic-resistant bacteria isolated from the rhizosphere of soybean plants from Argentinean agricultural soil.</title>
        <authorList>
            <person name="Wevar Oller A.L."/>
            <person name="Talano M.A."/>
            <person name="Agostini E."/>
        </authorList>
    </citation>
    <scope>NUCLEOTIDE SEQUENCE [LARGE SCALE GENOMIC DNA]</scope>
    <source>
        <strain evidence="2 3">AW4</strain>
    </source>
</reference>
<evidence type="ECO:0000313" key="3">
    <source>
        <dbReference type="Proteomes" id="UP001621534"/>
    </source>
</evidence>
<dbReference type="Pfam" id="PF01575">
    <property type="entry name" value="MaoC_dehydratas"/>
    <property type="match status" value="1"/>
</dbReference>
<organism evidence="2 3">
    <name type="scientific">Pseudomonas urmiensis</name>
    <dbReference type="NCBI Taxonomy" id="2745493"/>
    <lineage>
        <taxon>Bacteria</taxon>
        <taxon>Pseudomonadati</taxon>
        <taxon>Pseudomonadota</taxon>
        <taxon>Gammaproteobacteria</taxon>
        <taxon>Pseudomonadales</taxon>
        <taxon>Pseudomonadaceae</taxon>
        <taxon>Pseudomonas</taxon>
    </lineage>
</organism>
<dbReference type="EMBL" id="JAHWXS010000001">
    <property type="protein sequence ID" value="MFK5732241.1"/>
    <property type="molecule type" value="Genomic_DNA"/>
</dbReference>
<name>A0ABW8NQJ6_9PSED</name>
<keyword evidence="3" id="KW-1185">Reference proteome</keyword>
<evidence type="ECO:0000259" key="1">
    <source>
        <dbReference type="Pfam" id="PF01575"/>
    </source>
</evidence>
<dbReference type="InterPro" id="IPR052342">
    <property type="entry name" value="MCH/BMMD"/>
</dbReference>
<dbReference type="SUPFAM" id="SSF54637">
    <property type="entry name" value="Thioesterase/thiol ester dehydrase-isomerase"/>
    <property type="match status" value="1"/>
</dbReference>
<proteinExistence type="predicted"/>
<dbReference type="PANTHER" id="PTHR43664:SF1">
    <property type="entry name" value="BETA-METHYLMALYL-COA DEHYDRATASE"/>
    <property type="match status" value="1"/>
</dbReference>
<dbReference type="InterPro" id="IPR029069">
    <property type="entry name" value="HotDog_dom_sf"/>
</dbReference>
<feature type="domain" description="MaoC-like" evidence="1">
    <location>
        <begin position="28"/>
        <end position="134"/>
    </location>
</feature>
<evidence type="ECO:0000313" key="2">
    <source>
        <dbReference type="EMBL" id="MFK5732241.1"/>
    </source>
</evidence>
<comment type="caution">
    <text evidence="2">The sequence shown here is derived from an EMBL/GenBank/DDBJ whole genome shotgun (WGS) entry which is preliminary data.</text>
</comment>
<dbReference type="PANTHER" id="PTHR43664">
    <property type="entry name" value="MONOAMINE OXIDASE-RELATED"/>
    <property type="match status" value="1"/>
</dbReference>
<accession>A0ABW8NQJ6</accession>
<dbReference type="Proteomes" id="UP001621534">
    <property type="component" value="Unassembled WGS sequence"/>
</dbReference>
<dbReference type="Gene3D" id="3.10.129.10">
    <property type="entry name" value="Hotdog Thioesterase"/>
    <property type="match status" value="1"/>
</dbReference>
<dbReference type="InterPro" id="IPR002539">
    <property type="entry name" value="MaoC-like_dom"/>
</dbReference>